<gene>
    <name evidence="1" type="ORF">COO91_03084</name>
</gene>
<evidence type="ECO:0000313" key="1">
    <source>
        <dbReference type="EMBL" id="AUB37148.1"/>
    </source>
</evidence>
<sequence length="42" mass="4830">MLKKRSPTKLLILTEERFGFQKQTKIKESISKKAIGKKILGI</sequence>
<protein>
    <submittedName>
        <fullName evidence="1">Uncharacterized protein</fullName>
    </submittedName>
</protein>
<evidence type="ECO:0000313" key="2">
    <source>
        <dbReference type="Proteomes" id="UP000232003"/>
    </source>
</evidence>
<dbReference type="Proteomes" id="UP000232003">
    <property type="component" value="Chromosome"/>
</dbReference>
<dbReference type="EMBL" id="CP024785">
    <property type="protein sequence ID" value="AUB37148.1"/>
    <property type="molecule type" value="Genomic_DNA"/>
</dbReference>
<proteinExistence type="predicted"/>
<dbReference type="AlphaFoldDB" id="A0A2K8SP18"/>
<keyword evidence="2" id="KW-1185">Reference proteome</keyword>
<reference evidence="1 2" key="1">
    <citation type="submission" date="2017-11" db="EMBL/GenBank/DDBJ databases">
        <title>Complete genome of a free-living desiccation-tolerant cyanobacterium and its photosynthetic adaptation to extreme terrestrial habitat.</title>
        <authorList>
            <person name="Shang J."/>
        </authorList>
    </citation>
    <scope>NUCLEOTIDE SEQUENCE [LARGE SCALE GENOMIC DNA]</scope>
    <source>
        <strain evidence="1 2">CCNUN1</strain>
    </source>
</reference>
<organism evidence="1 2">
    <name type="scientific">Nostoc flagelliforme CCNUN1</name>
    <dbReference type="NCBI Taxonomy" id="2038116"/>
    <lineage>
        <taxon>Bacteria</taxon>
        <taxon>Bacillati</taxon>
        <taxon>Cyanobacteriota</taxon>
        <taxon>Cyanophyceae</taxon>
        <taxon>Nostocales</taxon>
        <taxon>Nostocaceae</taxon>
        <taxon>Nostoc</taxon>
    </lineage>
</organism>
<name>A0A2K8SP18_9NOSO</name>
<dbReference type="KEGG" id="nfl:COO91_03084"/>
<accession>A0A2K8SP18</accession>